<keyword evidence="6" id="KW-1185">Reference proteome</keyword>
<dbReference type="Pfam" id="PF01055">
    <property type="entry name" value="Glyco_hydro_31_2nd"/>
    <property type="match status" value="1"/>
</dbReference>
<dbReference type="PANTHER" id="PTHR43863">
    <property type="entry name" value="HYDROLASE, PUTATIVE (AFU_ORTHOLOGUE AFUA_1G03140)-RELATED"/>
    <property type="match status" value="1"/>
</dbReference>
<comment type="caution">
    <text evidence="5">The sequence shown here is derived from an EMBL/GenBank/DDBJ whole genome shotgun (WGS) entry which is preliminary data.</text>
</comment>
<reference evidence="6" key="1">
    <citation type="journal article" date="2019" name="Int. J. Syst. Evol. Microbiol.">
        <title>The Global Catalogue of Microorganisms (GCM) 10K type strain sequencing project: providing services to taxonomists for standard genome sequencing and annotation.</title>
        <authorList>
            <consortium name="The Broad Institute Genomics Platform"/>
            <consortium name="The Broad Institute Genome Sequencing Center for Infectious Disease"/>
            <person name="Wu L."/>
            <person name="Ma J."/>
        </authorList>
    </citation>
    <scope>NUCLEOTIDE SEQUENCE [LARGE SCALE GENOMIC DNA]</scope>
    <source>
        <strain evidence="6">CCM 8897</strain>
    </source>
</reference>
<dbReference type="SUPFAM" id="SSF51445">
    <property type="entry name" value="(Trans)glycosidases"/>
    <property type="match status" value="1"/>
</dbReference>
<dbReference type="EMBL" id="JBHSSM010000017">
    <property type="protein sequence ID" value="MFC6315362.1"/>
    <property type="molecule type" value="Genomic_DNA"/>
</dbReference>
<keyword evidence="2" id="KW-0378">Hydrolase</keyword>
<dbReference type="SUPFAM" id="SSF51011">
    <property type="entry name" value="Glycosyl hydrolase domain"/>
    <property type="match status" value="1"/>
</dbReference>
<comment type="similarity">
    <text evidence="1 2">Belongs to the glycosyl hydrolase 31 family.</text>
</comment>
<evidence type="ECO:0000259" key="4">
    <source>
        <dbReference type="Pfam" id="PF21365"/>
    </source>
</evidence>
<sequence length="755" mass="87788">MQIKGKHYRFTVLTSSLIRMEYSPSGRFTDAATQVVTNRNFPKLNYRWIDRPDLLEIITDKVHLYYDKRPFSAQGLSVELNKEFSYFDRVWHFGDRDLDTLKGTARTLDGADGAVTLDEGIVSRHGYSILDDSTSFEVSTVDMDDQQIRLTPRERGAIDLYYFGYQDDYCHAIVDFYHLTGNPPLIPRYALGNWWSRFWPYTSDSYLELMEKFRKEKIPLSVAVLDMDWHLVDIPKKYGNGWTGYTWNRKLFADPPRFLSQLHQLRLKTALNVHPASGIRGFEEAYHQVARKLGLDEGAEETAKFDLTNDKFVKTYFDDVHHPLEDQGVDLWWIDWQQGGLSRIEGLDPLWLLNYYHYRDSQRKGLGLILSRYAGPGSHRYPLGFSGDTVISWKSLNFQPYFTATASNIGYNWWSHDIGGHMGGIHDEELLIRWLQFGVFSPINRLHGTSSDFVNKEPWNMEAPYRQYAIRILQERHRWVPYLYTMDVRSHEKGIPLVLPLYYLNPDKEEAYHSPNEYLFGNQVMVAPTTSAIDRSYRYAKTSVWLPEGTWFDFYKDWKYSGNTRVEMYRRIDETLVFAKAGAIIPLAAHPDNEFGVELPETVEWHIFPGKNNIFTLIEDQKDQRSRSTLTVNWAEGKVELAVATDSSTFAKERSHILCFHAVKADSGLNYKLKIIPGETLDISGFSMAKNADMLPEIKKRMKNSWTGTTQKEQLWALLNQEQSLFDQINILRNHCDDFLFGMLYEPLFIAQSSK</sequence>
<evidence type="ECO:0000313" key="6">
    <source>
        <dbReference type="Proteomes" id="UP001596310"/>
    </source>
</evidence>
<dbReference type="Pfam" id="PF21365">
    <property type="entry name" value="Glyco_hydro_31_3rd"/>
    <property type="match status" value="1"/>
</dbReference>
<accession>A0ABW1UN06</accession>
<evidence type="ECO:0000259" key="3">
    <source>
        <dbReference type="Pfam" id="PF01055"/>
    </source>
</evidence>
<gene>
    <name evidence="5" type="ORF">ACFQHW_07290</name>
</gene>
<dbReference type="Proteomes" id="UP001596310">
    <property type="component" value="Unassembled WGS sequence"/>
</dbReference>
<proteinExistence type="inferred from homology"/>
<dbReference type="PANTHER" id="PTHR43863:SF2">
    <property type="entry name" value="MALTASE-GLUCOAMYLASE"/>
    <property type="match status" value="1"/>
</dbReference>
<dbReference type="RefSeq" id="WP_125597846.1">
    <property type="nucleotide sequence ID" value="NZ_JBHSSM010000017.1"/>
</dbReference>
<dbReference type="CDD" id="cd06595">
    <property type="entry name" value="GH31_u1"/>
    <property type="match status" value="1"/>
</dbReference>
<dbReference type="InterPro" id="IPR013780">
    <property type="entry name" value="Glyco_hydro_b"/>
</dbReference>
<evidence type="ECO:0000256" key="1">
    <source>
        <dbReference type="ARBA" id="ARBA00007806"/>
    </source>
</evidence>
<dbReference type="InterPro" id="IPR017853">
    <property type="entry name" value="GH"/>
</dbReference>
<keyword evidence="2" id="KW-0326">Glycosidase</keyword>
<name>A0ABW1UN06_9LACO</name>
<evidence type="ECO:0000256" key="2">
    <source>
        <dbReference type="RuleBase" id="RU361185"/>
    </source>
</evidence>
<feature type="domain" description="Glycosyl hydrolase family 31 C-terminal" evidence="4">
    <location>
        <begin position="494"/>
        <end position="585"/>
    </location>
</feature>
<evidence type="ECO:0000313" key="5">
    <source>
        <dbReference type="EMBL" id="MFC6315362.1"/>
    </source>
</evidence>
<protein>
    <submittedName>
        <fullName evidence="5">TIM-barrel domain-containing protein</fullName>
    </submittedName>
</protein>
<dbReference type="InterPro" id="IPR048395">
    <property type="entry name" value="Glyco_hydro_31_C"/>
</dbReference>
<dbReference type="InterPro" id="IPR000322">
    <property type="entry name" value="Glyco_hydro_31_TIM"/>
</dbReference>
<dbReference type="Gene3D" id="2.60.40.1180">
    <property type="entry name" value="Golgi alpha-mannosidase II"/>
    <property type="match status" value="2"/>
</dbReference>
<feature type="domain" description="Glycoside hydrolase family 31 TIM barrel" evidence="3">
    <location>
        <begin position="183"/>
        <end position="486"/>
    </location>
</feature>
<dbReference type="InterPro" id="IPR051816">
    <property type="entry name" value="Glycosyl_Hydrolase_31"/>
</dbReference>
<organism evidence="5 6">
    <name type="scientific">Lapidilactobacillus achengensis</name>
    <dbReference type="NCBI Taxonomy" id="2486000"/>
    <lineage>
        <taxon>Bacteria</taxon>
        <taxon>Bacillati</taxon>
        <taxon>Bacillota</taxon>
        <taxon>Bacilli</taxon>
        <taxon>Lactobacillales</taxon>
        <taxon>Lactobacillaceae</taxon>
        <taxon>Lapidilactobacillus</taxon>
    </lineage>
</organism>
<dbReference type="Gene3D" id="3.20.20.80">
    <property type="entry name" value="Glycosidases"/>
    <property type="match status" value="1"/>
</dbReference>